<accession>A0A0C4DK07</accession>
<evidence type="ECO:0000313" key="4">
    <source>
        <dbReference type="Proteomes" id="UP000011715"/>
    </source>
</evidence>
<dbReference type="AlphaFoldDB" id="A0A0C4DK07"/>
<keyword evidence="4" id="KW-1185">Reference proteome</keyword>
<dbReference type="EMBL" id="GL876966">
    <property type="protein sequence ID" value="KLU80973.1"/>
    <property type="molecule type" value="Genomic_DNA"/>
</dbReference>
<evidence type="ECO:0000256" key="1">
    <source>
        <dbReference type="SAM" id="MobiDB-lite"/>
    </source>
</evidence>
<evidence type="ECO:0000313" key="2">
    <source>
        <dbReference type="EMBL" id="KLU80973.1"/>
    </source>
</evidence>
<dbReference type="EnsemblFungi" id="MAPG_00069T0">
    <property type="protein sequence ID" value="MAPG_00069T0"/>
    <property type="gene ID" value="MAPG_00069"/>
</dbReference>
<dbReference type="VEuPathDB" id="FungiDB:MAPG_00069"/>
<reference evidence="2" key="2">
    <citation type="submission" date="2010-05" db="EMBL/GenBank/DDBJ databases">
        <title>The Genome Sequence of Magnaporthe poae strain ATCC 64411.</title>
        <authorList>
            <consortium name="The Broad Institute Genome Sequencing Platform"/>
            <consortium name="Broad Institute Genome Sequencing Center for Infectious Disease"/>
            <person name="Ma L.-J."/>
            <person name="Dead R."/>
            <person name="Young S."/>
            <person name="Zeng Q."/>
            <person name="Koehrsen M."/>
            <person name="Alvarado L."/>
            <person name="Berlin A."/>
            <person name="Chapman S.B."/>
            <person name="Chen Z."/>
            <person name="Freedman E."/>
            <person name="Gellesch M."/>
            <person name="Goldberg J."/>
            <person name="Griggs A."/>
            <person name="Gujja S."/>
            <person name="Heilman E.R."/>
            <person name="Heiman D."/>
            <person name="Hepburn T."/>
            <person name="Howarth C."/>
            <person name="Jen D."/>
            <person name="Larson L."/>
            <person name="Mehta T."/>
            <person name="Neiman D."/>
            <person name="Pearson M."/>
            <person name="Roberts A."/>
            <person name="Saif S."/>
            <person name="Shea T."/>
            <person name="Shenoy N."/>
            <person name="Sisk P."/>
            <person name="Stolte C."/>
            <person name="Sykes S."/>
            <person name="Walk T."/>
            <person name="White J."/>
            <person name="Yandava C."/>
            <person name="Haas B."/>
            <person name="Nusbaum C."/>
            <person name="Birren B."/>
        </authorList>
    </citation>
    <scope>NUCLEOTIDE SEQUENCE</scope>
    <source>
        <strain evidence="2">ATCC 64411</strain>
    </source>
</reference>
<dbReference type="EMBL" id="ADBL01000015">
    <property type="status" value="NOT_ANNOTATED_CDS"/>
    <property type="molecule type" value="Genomic_DNA"/>
</dbReference>
<reference evidence="3" key="4">
    <citation type="journal article" date="2015" name="G3 (Bethesda)">
        <title>Genome sequences of three phytopathogenic species of the Magnaporthaceae family of fungi.</title>
        <authorList>
            <person name="Okagaki L.H."/>
            <person name="Nunes C.C."/>
            <person name="Sailsbery J."/>
            <person name="Clay B."/>
            <person name="Brown D."/>
            <person name="John T."/>
            <person name="Oh Y."/>
            <person name="Young N."/>
            <person name="Fitzgerald M."/>
            <person name="Haas B.J."/>
            <person name="Zeng Q."/>
            <person name="Young S."/>
            <person name="Adiconis X."/>
            <person name="Fan L."/>
            <person name="Levin J.Z."/>
            <person name="Mitchell T.K."/>
            <person name="Okubara P.A."/>
            <person name="Farman M.L."/>
            <person name="Kohn L.M."/>
            <person name="Birren B."/>
            <person name="Ma L.-J."/>
            <person name="Dean R.A."/>
        </authorList>
    </citation>
    <scope>NUCLEOTIDE SEQUENCE</scope>
    <source>
        <strain evidence="3">ATCC 64411 / 73-15</strain>
    </source>
</reference>
<reference evidence="2" key="3">
    <citation type="submission" date="2011-03" db="EMBL/GenBank/DDBJ databases">
        <title>Annotation of Magnaporthe poae ATCC 64411.</title>
        <authorList>
            <person name="Ma L.-J."/>
            <person name="Dead R."/>
            <person name="Young S.K."/>
            <person name="Zeng Q."/>
            <person name="Gargeya S."/>
            <person name="Fitzgerald M."/>
            <person name="Haas B."/>
            <person name="Abouelleil A."/>
            <person name="Alvarado L."/>
            <person name="Arachchi H.M."/>
            <person name="Berlin A."/>
            <person name="Brown A."/>
            <person name="Chapman S.B."/>
            <person name="Chen Z."/>
            <person name="Dunbar C."/>
            <person name="Freedman E."/>
            <person name="Gearin G."/>
            <person name="Gellesch M."/>
            <person name="Goldberg J."/>
            <person name="Griggs A."/>
            <person name="Gujja S."/>
            <person name="Heiman D."/>
            <person name="Howarth C."/>
            <person name="Larson L."/>
            <person name="Lui A."/>
            <person name="MacDonald P.J.P."/>
            <person name="Mehta T."/>
            <person name="Montmayeur A."/>
            <person name="Murphy C."/>
            <person name="Neiman D."/>
            <person name="Pearson M."/>
            <person name="Priest M."/>
            <person name="Roberts A."/>
            <person name="Saif S."/>
            <person name="Shea T."/>
            <person name="Shenoy N."/>
            <person name="Sisk P."/>
            <person name="Stolte C."/>
            <person name="Sykes S."/>
            <person name="Yandava C."/>
            <person name="Wortman J."/>
            <person name="Nusbaum C."/>
            <person name="Birren B."/>
        </authorList>
    </citation>
    <scope>NUCLEOTIDE SEQUENCE</scope>
    <source>
        <strain evidence="2">ATCC 64411</strain>
    </source>
</reference>
<protein>
    <submittedName>
        <fullName evidence="2 3">Uncharacterized protein</fullName>
    </submittedName>
</protein>
<dbReference type="Proteomes" id="UP000011715">
    <property type="component" value="Unassembled WGS sequence"/>
</dbReference>
<feature type="compositionally biased region" description="Basic residues" evidence="1">
    <location>
        <begin position="64"/>
        <end position="85"/>
    </location>
</feature>
<feature type="region of interest" description="Disordered" evidence="1">
    <location>
        <begin position="61"/>
        <end position="85"/>
    </location>
</feature>
<reference evidence="3" key="5">
    <citation type="submission" date="2015-06" db="UniProtKB">
        <authorList>
            <consortium name="EnsemblFungi"/>
        </authorList>
    </citation>
    <scope>IDENTIFICATION</scope>
    <source>
        <strain evidence="3">ATCC 64411</strain>
    </source>
</reference>
<reference evidence="4" key="1">
    <citation type="submission" date="2010-05" db="EMBL/GenBank/DDBJ databases">
        <title>The genome sequence of Magnaporthe poae strain ATCC 64411.</title>
        <authorList>
            <person name="Ma L.-J."/>
            <person name="Dead R."/>
            <person name="Young S."/>
            <person name="Zeng Q."/>
            <person name="Koehrsen M."/>
            <person name="Alvarado L."/>
            <person name="Berlin A."/>
            <person name="Chapman S.B."/>
            <person name="Chen Z."/>
            <person name="Freedman E."/>
            <person name="Gellesch M."/>
            <person name="Goldberg J."/>
            <person name="Griggs A."/>
            <person name="Gujja S."/>
            <person name="Heilman E.R."/>
            <person name="Heiman D."/>
            <person name="Hepburn T."/>
            <person name="Howarth C."/>
            <person name="Jen D."/>
            <person name="Larson L."/>
            <person name="Mehta T."/>
            <person name="Neiman D."/>
            <person name="Pearson M."/>
            <person name="Roberts A."/>
            <person name="Saif S."/>
            <person name="Shea T."/>
            <person name="Shenoy N."/>
            <person name="Sisk P."/>
            <person name="Stolte C."/>
            <person name="Sykes S."/>
            <person name="Walk T."/>
            <person name="White J."/>
            <person name="Yandava C."/>
            <person name="Haas B."/>
            <person name="Nusbaum C."/>
            <person name="Birren B."/>
        </authorList>
    </citation>
    <scope>NUCLEOTIDE SEQUENCE [LARGE SCALE GENOMIC DNA]</scope>
    <source>
        <strain evidence="4">ATCC 64411 / 73-15</strain>
    </source>
</reference>
<sequence length="174" mass="19316">MCDVASSQSTNTPHGIPRPLRSLFGGIVASGFSLAVHAWLQPSSCGSLEYSVRQFLHTSYGGQSKKKKRKEKKGKKKKKKKKKKELRYGPTNFKLLISFFSLHSRPPARSMTHPAPAPNILGCLRGRRSEKAGECVSDGHLPCATTSCRDLPLSRVAERRIRPYGFQPSIPPWS</sequence>
<gene>
    <name evidence="2" type="ORF">MAPG_00069</name>
</gene>
<evidence type="ECO:0000313" key="3">
    <source>
        <dbReference type="EnsemblFungi" id="MAPG_00069T0"/>
    </source>
</evidence>
<organism evidence="3 4">
    <name type="scientific">Magnaporthiopsis poae (strain ATCC 64411 / 73-15)</name>
    <name type="common">Kentucky bluegrass fungus</name>
    <name type="synonym">Magnaporthe poae</name>
    <dbReference type="NCBI Taxonomy" id="644358"/>
    <lineage>
        <taxon>Eukaryota</taxon>
        <taxon>Fungi</taxon>
        <taxon>Dikarya</taxon>
        <taxon>Ascomycota</taxon>
        <taxon>Pezizomycotina</taxon>
        <taxon>Sordariomycetes</taxon>
        <taxon>Sordariomycetidae</taxon>
        <taxon>Magnaporthales</taxon>
        <taxon>Magnaporthaceae</taxon>
        <taxon>Magnaporthiopsis</taxon>
    </lineage>
</organism>
<proteinExistence type="predicted"/>
<name>A0A0C4DK07_MAGP6</name>